<feature type="chain" id="PRO_5001473760" description="Lipoprotein" evidence="1">
    <location>
        <begin position="20"/>
        <end position="122"/>
    </location>
</feature>
<dbReference type="AlphaFoldDB" id="A0A014M8M8"/>
<gene>
    <name evidence="2" type="ORF">BG55_17100</name>
</gene>
<comment type="caution">
    <text evidence="2">The sequence shown here is derived from an EMBL/GenBank/DDBJ whole genome shotgun (WGS) entry which is preliminary data.</text>
</comment>
<proteinExistence type="predicted"/>
<dbReference type="STRING" id="69222.BG55_17100"/>
<evidence type="ECO:0000256" key="1">
    <source>
        <dbReference type="SAM" id="SignalP"/>
    </source>
</evidence>
<dbReference type="EMBL" id="JFHN01000060">
    <property type="protein sequence ID" value="EXU74454.1"/>
    <property type="molecule type" value="Genomic_DNA"/>
</dbReference>
<dbReference type="Proteomes" id="UP000019918">
    <property type="component" value="Unassembled WGS sequence"/>
</dbReference>
<dbReference type="RefSeq" id="WP_034939550.1">
    <property type="nucleotide sequence ID" value="NZ_VFIF01000002.1"/>
</dbReference>
<sequence length="122" mass="13610">MKLLIVCFSLLVISSAAYAEQSVEVFDGKKYQVKITSNCEEGEMTCDNIVFESKSKKSGKSIVLKGETVNTDCPGVCNFRGYRYKNGDYSYTILSNQQYKNVWSLSIMKGDKVIGMDEGSIN</sequence>
<keyword evidence="1" id="KW-0732">Signal</keyword>
<organism evidence="2 3">
    <name type="scientific">Erwinia mallotivora</name>
    <dbReference type="NCBI Taxonomy" id="69222"/>
    <lineage>
        <taxon>Bacteria</taxon>
        <taxon>Pseudomonadati</taxon>
        <taxon>Pseudomonadota</taxon>
        <taxon>Gammaproteobacteria</taxon>
        <taxon>Enterobacterales</taxon>
        <taxon>Erwiniaceae</taxon>
        <taxon>Erwinia</taxon>
    </lineage>
</organism>
<protein>
    <recommendedName>
        <fullName evidence="4">Lipoprotein</fullName>
    </recommendedName>
</protein>
<evidence type="ECO:0000313" key="2">
    <source>
        <dbReference type="EMBL" id="EXU74454.1"/>
    </source>
</evidence>
<accession>A0A014M8M8</accession>
<name>A0A014M8M8_9GAMM</name>
<reference evidence="2 3" key="1">
    <citation type="submission" date="2014-02" db="EMBL/GenBank/DDBJ databases">
        <title>Draft genome of Erwinia mallotivora strain BT-MARDI, a papaya dieback pathogen.</title>
        <authorList>
            <person name="Redzuan R."/>
            <person name="Abu Bakar N."/>
            <person name="Badrun R."/>
            <person name="Mohd Raih M.F."/>
            <person name="Rozano L."/>
            <person name="Mat Amin N."/>
        </authorList>
    </citation>
    <scope>NUCLEOTIDE SEQUENCE [LARGE SCALE GENOMIC DNA]</scope>
    <source>
        <strain evidence="2 3">BT-MARDI</strain>
    </source>
</reference>
<keyword evidence="3" id="KW-1185">Reference proteome</keyword>
<dbReference type="PATRIC" id="fig|69222.5.peg.3480"/>
<evidence type="ECO:0008006" key="4">
    <source>
        <dbReference type="Google" id="ProtNLM"/>
    </source>
</evidence>
<evidence type="ECO:0000313" key="3">
    <source>
        <dbReference type="Proteomes" id="UP000019918"/>
    </source>
</evidence>
<feature type="signal peptide" evidence="1">
    <location>
        <begin position="1"/>
        <end position="19"/>
    </location>
</feature>